<dbReference type="AlphaFoldDB" id="A0A5Q4BB02"/>
<dbReference type="Proteomes" id="UP000326340">
    <property type="component" value="Unassembled WGS sequence"/>
</dbReference>
<protein>
    <submittedName>
        <fullName evidence="4">Methyl-CpG-binding domain protein 4</fullName>
    </submittedName>
</protein>
<dbReference type="EMBL" id="PUHP01003955">
    <property type="protein sequence ID" value="TQN63759.1"/>
    <property type="molecule type" value="Genomic_DNA"/>
</dbReference>
<comment type="caution">
    <text evidence="4">The sequence shown here is derived from an EMBL/GenBank/DDBJ whole genome shotgun (WGS) entry which is preliminary data.</text>
</comment>
<keyword evidence="2" id="KW-0539">Nucleus</keyword>
<dbReference type="Gene3D" id="1.10.340.30">
    <property type="entry name" value="Hypothetical protein, domain 2"/>
    <property type="match status" value="1"/>
</dbReference>
<evidence type="ECO:0000256" key="3">
    <source>
        <dbReference type="SAM" id="MobiDB-lite"/>
    </source>
</evidence>
<keyword evidence="5" id="KW-1185">Reference proteome</keyword>
<dbReference type="GO" id="GO:0005634">
    <property type="term" value="C:nucleus"/>
    <property type="evidence" value="ECO:0007669"/>
    <property type="project" value="UniProtKB-SubCell"/>
</dbReference>
<feature type="region of interest" description="Disordered" evidence="3">
    <location>
        <begin position="326"/>
        <end position="361"/>
    </location>
</feature>
<name>A0A5Q4BB02_9PEZI</name>
<dbReference type="InterPro" id="IPR045138">
    <property type="entry name" value="MeCP2/MBD4"/>
</dbReference>
<feature type="region of interest" description="Disordered" evidence="3">
    <location>
        <begin position="118"/>
        <end position="270"/>
    </location>
</feature>
<comment type="subcellular location">
    <subcellularLocation>
        <location evidence="1">Nucleus</location>
    </subcellularLocation>
</comment>
<dbReference type="OrthoDB" id="10265068at2759"/>
<dbReference type="SUPFAM" id="SSF48150">
    <property type="entry name" value="DNA-glycosylase"/>
    <property type="match status" value="1"/>
</dbReference>
<feature type="compositionally biased region" description="Low complexity" evidence="3">
    <location>
        <begin position="257"/>
        <end position="270"/>
    </location>
</feature>
<evidence type="ECO:0000313" key="5">
    <source>
        <dbReference type="Proteomes" id="UP000326340"/>
    </source>
</evidence>
<organism evidence="4 5">
    <name type="scientific">Colletotrichum shisoi</name>
    <dbReference type="NCBI Taxonomy" id="2078593"/>
    <lineage>
        <taxon>Eukaryota</taxon>
        <taxon>Fungi</taxon>
        <taxon>Dikarya</taxon>
        <taxon>Ascomycota</taxon>
        <taxon>Pezizomycotina</taxon>
        <taxon>Sordariomycetes</taxon>
        <taxon>Hypocreomycetidae</taxon>
        <taxon>Glomerellales</taxon>
        <taxon>Glomerellaceae</taxon>
        <taxon>Colletotrichum</taxon>
        <taxon>Colletotrichum destructivum species complex</taxon>
    </lineage>
</organism>
<accession>A0A5Q4BB02</accession>
<evidence type="ECO:0000256" key="2">
    <source>
        <dbReference type="ARBA" id="ARBA00023242"/>
    </source>
</evidence>
<dbReference type="PANTHER" id="PTHR15074:SF0">
    <property type="entry name" value="METHYL-CPG-BINDING DOMAIN PROTEIN 4-LIKE PROTEIN"/>
    <property type="match status" value="1"/>
</dbReference>
<gene>
    <name evidence="4" type="primary">MBD4</name>
    <name evidence="4" type="ORF">CSHISOI_11658</name>
</gene>
<proteinExistence type="predicted"/>
<evidence type="ECO:0000313" key="4">
    <source>
        <dbReference type="EMBL" id="TQN63759.1"/>
    </source>
</evidence>
<dbReference type="GO" id="GO:0003677">
    <property type="term" value="F:DNA binding"/>
    <property type="evidence" value="ECO:0007669"/>
    <property type="project" value="InterPro"/>
</dbReference>
<dbReference type="GO" id="GO:0006281">
    <property type="term" value="P:DNA repair"/>
    <property type="evidence" value="ECO:0007669"/>
    <property type="project" value="InterPro"/>
</dbReference>
<sequence length="610" mass="67222">MTLANDIFVGFDVSDKDKPFMLDVLLAPGTPWDEKLAIYDLGLFSGYEDWNLMLESAASIKESDLARSPLDARDILAYIPRVKEATLAAEKLRQGWAATDQAIKNLASLLRVHRSGLAAVPRPRSQSQSQSRSRPAAIKRERVIKREAAAVAPAVAPKRGREVAEDGNEAEPRQQAKRQRSATKSSTSHYFAPSTDEHSPRTGTGTSTSTGQQPATPSPADTAHTGGTSALICHGIATPNPTPRKQSQEVEAPKEGTAAAVTTTTTTTTTTTIRDPLQATIQAQNADSRGSSGRNAILAIPAQHSVPDELVRIIVPRRIETGQVRDLATPKPEPRRKTAVKSPFFRQPQTRPSPKPKRVGGLVSTIPFPPLSAPHFGLVQEEFAHEPFWLLVVVTFPVKTAGTLAIPTFHKVKERFPTPAALADPEATVTVMGMIHHLGLSVVRTAAIQRYARAWLVQPPTAGVVYRVKNYDKRDVEAHTLRSPSRSNSPGPVVAERATEADEAWEMGHFTQGKYALDSWRIFCRDELLGRADDWNGKGAAPNFQPEWMRVRPDDKELRACLRWMWMREGWEWDPVTGERTVLRDEMRRAVNEGRVDYDDTGGLVILDEP</sequence>
<dbReference type="PANTHER" id="PTHR15074">
    <property type="entry name" value="METHYL-CPG-BINDING PROTEIN"/>
    <property type="match status" value="1"/>
</dbReference>
<feature type="compositionally biased region" description="Low complexity" evidence="3">
    <location>
        <begin position="202"/>
        <end position="219"/>
    </location>
</feature>
<feature type="compositionally biased region" description="Low complexity" evidence="3">
    <location>
        <begin position="121"/>
        <end position="135"/>
    </location>
</feature>
<dbReference type="GO" id="GO:0003824">
    <property type="term" value="F:catalytic activity"/>
    <property type="evidence" value="ECO:0007669"/>
    <property type="project" value="InterPro"/>
</dbReference>
<evidence type="ECO:0000256" key="1">
    <source>
        <dbReference type="ARBA" id="ARBA00004123"/>
    </source>
</evidence>
<feature type="compositionally biased region" description="Basic and acidic residues" evidence="3">
    <location>
        <begin position="159"/>
        <end position="174"/>
    </location>
</feature>
<feature type="non-terminal residue" evidence="4">
    <location>
        <position position="610"/>
    </location>
</feature>
<dbReference type="InterPro" id="IPR011257">
    <property type="entry name" value="DNA_glycosylase"/>
</dbReference>
<reference evidence="4 5" key="1">
    <citation type="journal article" date="2019" name="Sci. Rep.">
        <title>Colletotrichum shisoi sp. nov., an anthracnose pathogen of Perilla frutescens in Japan: molecular phylogenetic, morphological and genomic evidence.</title>
        <authorList>
            <person name="Gan P."/>
            <person name="Tsushima A."/>
            <person name="Hiroyama R."/>
            <person name="Narusaka M."/>
            <person name="Takano Y."/>
            <person name="Narusaka Y."/>
            <person name="Kawaradani M."/>
            <person name="Damm U."/>
            <person name="Shirasu K."/>
        </authorList>
    </citation>
    <scope>NUCLEOTIDE SEQUENCE [LARGE SCALE GENOMIC DNA]</scope>
    <source>
        <strain evidence="4 5">PG-2018a</strain>
    </source>
</reference>
<feature type="compositionally biased region" description="Basic and acidic residues" evidence="3">
    <location>
        <begin position="138"/>
        <end position="148"/>
    </location>
</feature>